<proteinExistence type="predicted"/>
<sequence length="173" mass="18623">MRSFNPAAAGAILFALAMPSHGHAQDQAYLKRYGGDWEGGGRVQIEQLPKPVDVSCETAGTVETANEFKLAGECSAMLVLSNDIGAELKVDPKTGEYSGVYTGSKSGPATLLGTRNGDRLELEVTWNKVIYDDDTARMTIENEGEGQFLMTVTERIDGEDVVVSDLTFERQGG</sequence>
<accession>A0A0P0ZAR0</accession>
<feature type="chain" id="PRO_5006058296" evidence="1">
    <location>
        <begin position="25"/>
        <end position="173"/>
    </location>
</feature>
<evidence type="ECO:0000256" key="1">
    <source>
        <dbReference type="SAM" id="SignalP"/>
    </source>
</evidence>
<dbReference type="AlphaFoldDB" id="A0A0P0ZAR0"/>
<keyword evidence="1" id="KW-0732">Signal</keyword>
<reference evidence="2" key="1">
    <citation type="journal article" date="2015" name="Proc. Natl. Acad. Sci. U.S.A.">
        <title>Bacterial clade with the ribosomal RNA operon on a small plasmid rather than the chromosome.</title>
        <authorList>
            <person name="Anda M."/>
            <person name="Ohtsubo Y."/>
            <person name="Okubo T."/>
            <person name="Sugawara M."/>
            <person name="Nagata Y."/>
            <person name="Tsuda M."/>
            <person name="Minamisawa K."/>
            <person name="Mitsui H."/>
        </authorList>
    </citation>
    <scope>NUCLEOTIDE SEQUENCE</scope>
    <source>
        <strain evidence="2">DSM 15513</strain>
    </source>
</reference>
<feature type="signal peptide" evidence="1">
    <location>
        <begin position="1"/>
        <end position="24"/>
    </location>
</feature>
<organism evidence="2">
    <name type="scientific">Fulvimarina pelagi</name>
    <dbReference type="NCBI Taxonomy" id="217511"/>
    <lineage>
        <taxon>Bacteria</taxon>
        <taxon>Pseudomonadati</taxon>
        <taxon>Pseudomonadota</taxon>
        <taxon>Alphaproteobacteria</taxon>
        <taxon>Hyphomicrobiales</taxon>
        <taxon>Aurantimonadaceae</taxon>
        <taxon>Fulvimarina</taxon>
    </lineage>
</organism>
<evidence type="ECO:0000313" key="2">
    <source>
        <dbReference type="EMBL" id="BAT31488.1"/>
    </source>
</evidence>
<name>A0A0P0ZAR0_9HYPH</name>
<protein>
    <submittedName>
        <fullName evidence="2">Uncharacterized protein</fullName>
    </submittedName>
</protein>
<dbReference type="EMBL" id="LC066397">
    <property type="protein sequence ID" value="BAT31488.1"/>
    <property type="molecule type" value="Genomic_DNA"/>
</dbReference>
<dbReference type="RefSeq" id="WP_007066046.1">
    <property type="nucleotide sequence ID" value="NZ_BBWO01000005.1"/>
</dbReference>